<dbReference type="Pfam" id="PF12822">
    <property type="entry name" value="ECF_trnsprt"/>
    <property type="match status" value="1"/>
</dbReference>
<dbReference type="Gene3D" id="1.10.1760.20">
    <property type="match status" value="1"/>
</dbReference>
<keyword evidence="3" id="KW-1185">Reference proteome</keyword>
<keyword evidence="1" id="KW-1133">Transmembrane helix</keyword>
<accession>Q896W6</accession>
<evidence type="ECO:0000313" key="3">
    <source>
        <dbReference type="Proteomes" id="UP000001412"/>
    </source>
</evidence>
<feature type="transmembrane region" description="Helical" evidence="1">
    <location>
        <begin position="78"/>
        <end position="103"/>
    </location>
</feature>
<keyword evidence="1" id="KW-0472">Membrane</keyword>
<keyword evidence="1" id="KW-0812">Transmembrane</keyword>
<dbReference type="GO" id="GO:0022857">
    <property type="term" value="F:transmembrane transporter activity"/>
    <property type="evidence" value="ECO:0007669"/>
    <property type="project" value="InterPro"/>
</dbReference>
<evidence type="ECO:0000313" key="2">
    <source>
        <dbReference type="EMBL" id="AAO35474.1"/>
    </source>
</evidence>
<proteinExistence type="predicted"/>
<dbReference type="KEGG" id="ctc:CTC_00880"/>
<dbReference type="EMBL" id="AE015927">
    <property type="protein sequence ID" value="AAO35474.1"/>
    <property type="molecule type" value="Genomic_DNA"/>
</dbReference>
<evidence type="ECO:0000256" key="1">
    <source>
        <dbReference type="SAM" id="Phobius"/>
    </source>
</evidence>
<dbReference type="InterPro" id="IPR024529">
    <property type="entry name" value="ECF_trnsprt_substrate-spec"/>
</dbReference>
<dbReference type="HOGENOM" id="CLU_088550_1_0_9"/>
<protein>
    <submittedName>
        <fullName evidence="2">Conserved protein</fullName>
    </submittedName>
</protein>
<feature type="transmembrane region" description="Helical" evidence="1">
    <location>
        <begin position="149"/>
        <end position="171"/>
    </location>
</feature>
<dbReference type="Proteomes" id="UP000001412">
    <property type="component" value="Chromosome"/>
</dbReference>
<sequence length="222" mass="23989">MKPNTCGLIRNFRIISLYKGIRTEVKFMEKKLKTNLQLNTKQIAIIGMLSAISILLGVTRIGFIPIPPVNATIMHVPVIIGAILEGPVVGASIGFIFGIFSVINAMTNSTPLSFVFMNPIVSVLPRILIGIISYYCYRLAFVKFSSFKIALGAVVGSLINTFGVLGLMYLIYVEKYAKIFNISVPAAKKAIFGIGVANGIPEAILSAAIAIPVVTAIKKLRK</sequence>
<dbReference type="AlphaFoldDB" id="Q896W6"/>
<dbReference type="STRING" id="212717.CTC_00880"/>
<reference evidence="2 3" key="1">
    <citation type="journal article" date="2003" name="Proc. Natl. Acad. Sci. U.S.A.">
        <title>The genome sequence of Clostridium tetani, the causative agent of tetanus disease.</title>
        <authorList>
            <person name="Brueggemann H."/>
            <person name="Baumer S."/>
            <person name="Fricke W.F."/>
            <person name="Wiezer A."/>
            <person name="Liesegang H."/>
            <person name="Decker I."/>
            <person name="Herzberg C."/>
            <person name="Martinez-Arias R."/>
            <person name="Merkl R."/>
            <person name="Henne A."/>
            <person name="Gottschalk G."/>
        </authorList>
    </citation>
    <scope>NUCLEOTIDE SEQUENCE [LARGE SCALE GENOMIC DNA]</scope>
    <source>
        <strain evidence="3">Massachusetts / E88</strain>
    </source>
</reference>
<feature type="transmembrane region" description="Helical" evidence="1">
    <location>
        <begin position="115"/>
        <end position="137"/>
    </location>
</feature>
<feature type="transmembrane region" description="Helical" evidence="1">
    <location>
        <begin position="43"/>
        <end position="66"/>
    </location>
</feature>
<feature type="transmembrane region" description="Helical" evidence="1">
    <location>
        <begin position="191"/>
        <end position="217"/>
    </location>
</feature>
<gene>
    <name evidence="2" type="ordered locus">CTC_00880</name>
</gene>
<name>Q896W6_CLOTE</name>
<organism evidence="2 3">
    <name type="scientific">Clostridium tetani (strain Massachusetts / E88)</name>
    <dbReference type="NCBI Taxonomy" id="212717"/>
    <lineage>
        <taxon>Bacteria</taxon>
        <taxon>Bacillati</taxon>
        <taxon>Bacillota</taxon>
        <taxon>Clostridia</taxon>
        <taxon>Eubacteriales</taxon>
        <taxon>Clostridiaceae</taxon>
        <taxon>Clostridium</taxon>
    </lineage>
</organism>